<dbReference type="OrthoDB" id="5984255at2759"/>
<proteinExistence type="predicted"/>
<comment type="caution">
    <text evidence="2">The sequence shown here is derived from an EMBL/GenBank/DDBJ whole genome shotgun (WGS) entry which is preliminary data.</text>
</comment>
<feature type="compositionally biased region" description="Low complexity" evidence="1">
    <location>
        <begin position="141"/>
        <end position="151"/>
    </location>
</feature>
<evidence type="ECO:0008006" key="4">
    <source>
        <dbReference type="Google" id="ProtNLM"/>
    </source>
</evidence>
<gene>
    <name evidence="2" type="ORF">FJT64_005625</name>
</gene>
<dbReference type="Proteomes" id="UP000440578">
    <property type="component" value="Unassembled WGS sequence"/>
</dbReference>
<name>A0A6A4VT72_AMPAM</name>
<feature type="compositionally biased region" description="Low complexity" evidence="1">
    <location>
        <begin position="109"/>
        <end position="126"/>
    </location>
</feature>
<protein>
    <recommendedName>
        <fullName evidence="4">MADF domain-containing protein</fullName>
    </recommendedName>
</protein>
<evidence type="ECO:0000256" key="1">
    <source>
        <dbReference type="SAM" id="MobiDB-lite"/>
    </source>
</evidence>
<dbReference type="AlphaFoldDB" id="A0A6A4VT72"/>
<evidence type="ECO:0000313" key="2">
    <source>
        <dbReference type="EMBL" id="KAF0296883.1"/>
    </source>
</evidence>
<dbReference type="EMBL" id="VIIS01001525">
    <property type="protein sequence ID" value="KAF0296883.1"/>
    <property type="molecule type" value="Genomic_DNA"/>
</dbReference>
<keyword evidence="3" id="KW-1185">Reference proteome</keyword>
<feature type="region of interest" description="Disordered" evidence="1">
    <location>
        <begin position="109"/>
        <end position="187"/>
    </location>
</feature>
<organism evidence="2 3">
    <name type="scientific">Amphibalanus amphitrite</name>
    <name type="common">Striped barnacle</name>
    <name type="synonym">Balanus amphitrite</name>
    <dbReference type="NCBI Taxonomy" id="1232801"/>
    <lineage>
        <taxon>Eukaryota</taxon>
        <taxon>Metazoa</taxon>
        <taxon>Ecdysozoa</taxon>
        <taxon>Arthropoda</taxon>
        <taxon>Crustacea</taxon>
        <taxon>Multicrustacea</taxon>
        <taxon>Cirripedia</taxon>
        <taxon>Thoracica</taxon>
        <taxon>Thoracicalcarea</taxon>
        <taxon>Balanomorpha</taxon>
        <taxon>Balanoidea</taxon>
        <taxon>Balanidae</taxon>
        <taxon>Amphibalaninae</taxon>
        <taxon>Amphibalanus</taxon>
    </lineage>
</organism>
<sequence>MPPTKKWDALRDKYRRLRQKDAMLPPSGSSFREAESQRPDWALFTVLHSFLQPHTNHRRRGGDSFNVESAVAENGNAATVLMEDVGEQSQSQVVLDGIDASQLDVVFEDSQASNSQASNASSPADAEVTAAVGNGQPGTVAANRSAATEAAARPEPDRRPVGSQPATLEPPARATAALTNSGTERCG</sequence>
<feature type="compositionally biased region" description="Polar residues" evidence="1">
    <location>
        <begin position="177"/>
        <end position="187"/>
    </location>
</feature>
<evidence type="ECO:0000313" key="3">
    <source>
        <dbReference type="Proteomes" id="UP000440578"/>
    </source>
</evidence>
<reference evidence="2 3" key="1">
    <citation type="submission" date="2019-07" db="EMBL/GenBank/DDBJ databases">
        <title>Draft genome assembly of a fouling barnacle, Amphibalanus amphitrite (Darwin, 1854): The first reference genome for Thecostraca.</title>
        <authorList>
            <person name="Kim W."/>
        </authorList>
    </citation>
    <scope>NUCLEOTIDE SEQUENCE [LARGE SCALE GENOMIC DNA]</scope>
    <source>
        <strain evidence="2">SNU_AA5</strain>
        <tissue evidence="2">Soma without cirri and trophi</tissue>
    </source>
</reference>
<accession>A0A6A4VT72</accession>